<dbReference type="InterPro" id="IPR036047">
    <property type="entry name" value="F-box-like_dom_sf"/>
</dbReference>
<dbReference type="RefSeq" id="XP_013901265.1">
    <property type="nucleotide sequence ID" value="XM_014045811.1"/>
</dbReference>
<comment type="subcellular location">
    <subcellularLocation>
        <location evidence="1">Cytoplasm</location>
        <location evidence="1">Cytoskeleton</location>
        <location evidence="1">Cilium axoneme</location>
    </subcellularLocation>
</comment>
<dbReference type="Gene3D" id="3.80.10.10">
    <property type="entry name" value="Ribonuclease Inhibitor"/>
    <property type="match status" value="1"/>
</dbReference>
<dbReference type="GeneID" id="25738584"/>
<dbReference type="AlphaFoldDB" id="A0A0D2N993"/>
<organism evidence="3 4">
    <name type="scientific">Monoraphidium neglectum</name>
    <dbReference type="NCBI Taxonomy" id="145388"/>
    <lineage>
        <taxon>Eukaryota</taxon>
        <taxon>Viridiplantae</taxon>
        <taxon>Chlorophyta</taxon>
        <taxon>core chlorophytes</taxon>
        <taxon>Chlorophyceae</taxon>
        <taxon>CS clade</taxon>
        <taxon>Sphaeropleales</taxon>
        <taxon>Selenastraceae</taxon>
        <taxon>Monoraphidium</taxon>
    </lineage>
</organism>
<dbReference type="EMBL" id="KK101089">
    <property type="protein sequence ID" value="KIZ02246.1"/>
    <property type="molecule type" value="Genomic_DNA"/>
</dbReference>
<dbReference type="Proteomes" id="UP000054498">
    <property type="component" value="Unassembled WGS sequence"/>
</dbReference>
<keyword evidence="4" id="KW-1185">Reference proteome</keyword>
<dbReference type="CDD" id="cd09917">
    <property type="entry name" value="F-box_SF"/>
    <property type="match status" value="1"/>
</dbReference>
<dbReference type="InterPro" id="IPR032675">
    <property type="entry name" value="LRR_dom_sf"/>
</dbReference>
<name>A0A0D2N993_9CHLO</name>
<proteinExistence type="predicted"/>
<evidence type="ECO:0000259" key="2">
    <source>
        <dbReference type="Pfam" id="PF12937"/>
    </source>
</evidence>
<reference evidence="3 4" key="1">
    <citation type="journal article" date="2013" name="BMC Genomics">
        <title>Reconstruction of the lipid metabolism for the microalga Monoraphidium neglectum from its genome sequence reveals characteristics suitable for biofuel production.</title>
        <authorList>
            <person name="Bogen C."/>
            <person name="Al-Dilaimi A."/>
            <person name="Albersmeier A."/>
            <person name="Wichmann J."/>
            <person name="Grundmann M."/>
            <person name="Rupp O."/>
            <person name="Lauersen K.J."/>
            <person name="Blifernez-Klassen O."/>
            <person name="Kalinowski J."/>
            <person name="Goesmann A."/>
            <person name="Mussgnug J.H."/>
            <person name="Kruse O."/>
        </authorList>
    </citation>
    <scope>NUCLEOTIDE SEQUENCE [LARGE SCALE GENOMIC DNA]</scope>
    <source>
        <strain evidence="3 4">SAG 48.87</strain>
    </source>
</reference>
<gene>
    <name evidence="3" type="ORF">MNEG_5707</name>
</gene>
<dbReference type="GO" id="GO:0005930">
    <property type="term" value="C:axoneme"/>
    <property type="evidence" value="ECO:0007669"/>
    <property type="project" value="UniProtKB-SubCell"/>
</dbReference>
<evidence type="ECO:0000313" key="3">
    <source>
        <dbReference type="EMBL" id="KIZ02246.1"/>
    </source>
</evidence>
<sequence length="228" mass="24113">METVQEELPCLPQDVLQHVLSHCVDVRTVSTARLVSKAWHSAVSGAAAAVECSLPGNDSPAHKLQRLHTVAPCLTQLRLNIGPGAGSELLVDALANVACFVFVSSLELHFSEVLELSDADVTALASLGRLTGLHLVNVSVPSGLDLRPLAAGLPKLRALRLVQNSKVAPLLYGDDALAAIGEMKSIEELDLRGRMCGVGDAGLLALRGLTRLRALAVGWVPWQSQVSQ</sequence>
<dbReference type="SUPFAM" id="SSF52047">
    <property type="entry name" value="RNI-like"/>
    <property type="match status" value="1"/>
</dbReference>
<evidence type="ECO:0000313" key="4">
    <source>
        <dbReference type="Proteomes" id="UP000054498"/>
    </source>
</evidence>
<dbReference type="Pfam" id="PF12937">
    <property type="entry name" value="F-box-like"/>
    <property type="match status" value="1"/>
</dbReference>
<feature type="domain" description="F-box" evidence="2">
    <location>
        <begin position="9"/>
        <end position="44"/>
    </location>
</feature>
<dbReference type="KEGG" id="mng:MNEG_5707"/>
<feature type="non-terminal residue" evidence="3">
    <location>
        <position position="228"/>
    </location>
</feature>
<accession>A0A0D2N993</accession>
<evidence type="ECO:0000256" key="1">
    <source>
        <dbReference type="ARBA" id="ARBA00004430"/>
    </source>
</evidence>
<dbReference type="InterPro" id="IPR001810">
    <property type="entry name" value="F-box_dom"/>
</dbReference>
<dbReference type="OrthoDB" id="10641789at2759"/>
<dbReference type="SUPFAM" id="SSF81383">
    <property type="entry name" value="F-box domain"/>
    <property type="match status" value="1"/>
</dbReference>
<protein>
    <recommendedName>
        <fullName evidence="2">F-box domain-containing protein</fullName>
    </recommendedName>
</protein>